<dbReference type="Pfam" id="PF00069">
    <property type="entry name" value="Pkinase"/>
    <property type="match status" value="1"/>
</dbReference>
<evidence type="ECO:0000259" key="3">
    <source>
        <dbReference type="PROSITE" id="PS50011"/>
    </source>
</evidence>
<reference evidence="4 5" key="1">
    <citation type="submission" date="2012-08" db="EMBL/GenBank/DDBJ databases">
        <title>Oryza genome evolution.</title>
        <authorList>
            <person name="Wing R.A."/>
        </authorList>
    </citation>
    <scope>NUCLEOTIDE SEQUENCE</scope>
</reference>
<dbReference type="Gene3D" id="1.10.510.10">
    <property type="entry name" value="Transferase(Phosphotransferase) domain 1"/>
    <property type="match status" value="1"/>
</dbReference>
<dbReference type="PANTHER" id="PTHR24055">
    <property type="entry name" value="MITOGEN-ACTIVATED PROTEIN KINASE"/>
    <property type="match status" value="1"/>
</dbReference>
<proteinExistence type="predicted"/>
<name>A0A0D9XHU7_9ORYZ</name>
<reference evidence="4" key="3">
    <citation type="submission" date="2015-04" db="UniProtKB">
        <authorList>
            <consortium name="EnsemblPlants"/>
        </authorList>
    </citation>
    <scope>IDENTIFICATION</scope>
</reference>
<dbReference type="eggNOG" id="KOG0663">
    <property type="taxonomic scope" value="Eukaryota"/>
</dbReference>
<dbReference type="AlphaFoldDB" id="A0A0D9XHU7"/>
<sequence length="212" mass="23076">MNWDMFLVMEFVGRWSLRDFIGGSPFSEAETRALMRQLLAGVRAMHAAGMAHRDIKPGNILVGAGCGLKICDLGMATTAPPPYEEFMVGTLWYNSPEQLTGRGQYDAKAADMWALGCVMVELLTGGPVFTSETAEEHLDELTDLRNYEIACQDSLAFRGLPGLSPAGCEVLAGLLAFDGDKRMKAETALQHRWLTEEADSPAVLECLAKLAS</sequence>
<dbReference type="FunFam" id="1.10.510.10:FF:000559">
    <property type="entry name" value="Protein kinase domain containing protein"/>
    <property type="match status" value="1"/>
</dbReference>
<evidence type="ECO:0000256" key="1">
    <source>
        <dbReference type="ARBA" id="ARBA00022741"/>
    </source>
</evidence>
<dbReference type="Proteomes" id="UP000032180">
    <property type="component" value="Chromosome 10"/>
</dbReference>
<accession>A0A0D9XHU7</accession>
<organism evidence="4 5">
    <name type="scientific">Leersia perrieri</name>
    <dbReference type="NCBI Taxonomy" id="77586"/>
    <lineage>
        <taxon>Eukaryota</taxon>
        <taxon>Viridiplantae</taxon>
        <taxon>Streptophyta</taxon>
        <taxon>Embryophyta</taxon>
        <taxon>Tracheophyta</taxon>
        <taxon>Spermatophyta</taxon>
        <taxon>Magnoliopsida</taxon>
        <taxon>Liliopsida</taxon>
        <taxon>Poales</taxon>
        <taxon>Poaceae</taxon>
        <taxon>BOP clade</taxon>
        <taxon>Oryzoideae</taxon>
        <taxon>Oryzeae</taxon>
        <taxon>Oryzinae</taxon>
        <taxon>Leersia</taxon>
    </lineage>
</organism>
<dbReference type="SUPFAM" id="SSF56112">
    <property type="entry name" value="Protein kinase-like (PK-like)"/>
    <property type="match status" value="1"/>
</dbReference>
<dbReference type="EnsemblPlants" id="LPERR10G01960.1">
    <property type="protein sequence ID" value="LPERR10G01960.1"/>
    <property type="gene ID" value="LPERR10G01960"/>
</dbReference>
<dbReference type="SMART" id="SM00220">
    <property type="entry name" value="S_TKc"/>
    <property type="match status" value="1"/>
</dbReference>
<dbReference type="STRING" id="77586.A0A0D9XHU7"/>
<dbReference type="PROSITE" id="PS50011">
    <property type="entry name" value="PROTEIN_KINASE_DOM"/>
    <property type="match status" value="1"/>
</dbReference>
<dbReference type="PROSITE" id="PS00108">
    <property type="entry name" value="PROTEIN_KINASE_ST"/>
    <property type="match status" value="1"/>
</dbReference>
<dbReference type="GO" id="GO:0004672">
    <property type="term" value="F:protein kinase activity"/>
    <property type="evidence" value="ECO:0007669"/>
    <property type="project" value="InterPro"/>
</dbReference>
<evidence type="ECO:0000313" key="5">
    <source>
        <dbReference type="Proteomes" id="UP000032180"/>
    </source>
</evidence>
<keyword evidence="5" id="KW-1185">Reference proteome</keyword>
<dbReference type="Gramene" id="LPERR10G01960.1">
    <property type="protein sequence ID" value="LPERR10G01960.1"/>
    <property type="gene ID" value="LPERR10G01960"/>
</dbReference>
<dbReference type="InterPro" id="IPR011009">
    <property type="entry name" value="Kinase-like_dom_sf"/>
</dbReference>
<keyword evidence="1" id="KW-0547">Nucleotide-binding</keyword>
<dbReference type="HOGENOM" id="CLU_000288_181_7_1"/>
<evidence type="ECO:0000256" key="2">
    <source>
        <dbReference type="ARBA" id="ARBA00022840"/>
    </source>
</evidence>
<evidence type="ECO:0000313" key="4">
    <source>
        <dbReference type="EnsemblPlants" id="LPERR10G01960.1"/>
    </source>
</evidence>
<dbReference type="GO" id="GO:0005524">
    <property type="term" value="F:ATP binding"/>
    <property type="evidence" value="ECO:0007669"/>
    <property type="project" value="UniProtKB-KW"/>
</dbReference>
<dbReference type="InterPro" id="IPR000719">
    <property type="entry name" value="Prot_kinase_dom"/>
</dbReference>
<dbReference type="InterPro" id="IPR008271">
    <property type="entry name" value="Ser/Thr_kinase_AS"/>
</dbReference>
<keyword evidence="2" id="KW-0067">ATP-binding</keyword>
<reference evidence="5" key="2">
    <citation type="submission" date="2013-12" db="EMBL/GenBank/DDBJ databases">
        <authorList>
            <person name="Yu Y."/>
            <person name="Lee S."/>
            <person name="de Baynast K."/>
            <person name="Wissotski M."/>
            <person name="Liu L."/>
            <person name="Talag J."/>
            <person name="Goicoechea J."/>
            <person name="Angelova A."/>
            <person name="Jetty R."/>
            <person name="Kudrna D."/>
            <person name="Golser W."/>
            <person name="Rivera L."/>
            <person name="Zhang J."/>
            <person name="Wing R."/>
        </authorList>
    </citation>
    <scope>NUCLEOTIDE SEQUENCE</scope>
</reference>
<dbReference type="InterPro" id="IPR050117">
    <property type="entry name" value="MAPK"/>
</dbReference>
<feature type="domain" description="Protein kinase" evidence="3">
    <location>
        <begin position="1"/>
        <end position="194"/>
    </location>
</feature>
<protein>
    <recommendedName>
        <fullName evidence="3">Protein kinase domain-containing protein</fullName>
    </recommendedName>
</protein>